<accession>A0A134AZY7</accession>
<gene>
    <name evidence="1" type="ORF">HMPREF3185_02133</name>
</gene>
<comment type="caution">
    <text evidence="1">The sequence shown here is derived from an EMBL/GenBank/DDBJ whole genome shotgun (WGS) entry which is preliminary data.</text>
</comment>
<dbReference type="EMBL" id="LSDK01000142">
    <property type="protein sequence ID" value="KXB73246.1"/>
    <property type="molecule type" value="Genomic_DNA"/>
</dbReference>
<proteinExistence type="predicted"/>
<dbReference type="InterPro" id="IPR010994">
    <property type="entry name" value="RuvA_2-like"/>
</dbReference>
<dbReference type="SUPFAM" id="SSF56935">
    <property type="entry name" value="Porins"/>
    <property type="match status" value="1"/>
</dbReference>
<dbReference type="SUPFAM" id="SSF47781">
    <property type="entry name" value="RuvA domain 2-like"/>
    <property type="match status" value="1"/>
</dbReference>
<evidence type="ECO:0008006" key="3">
    <source>
        <dbReference type="Google" id="ProtNLM"/>
    </source>
</evidence>
<reference evidence="2" key="1">
    <citation type="submission" date="2016-01" db="EMBL/GenBank/DDBJ databases">
        <authorList>
            <person name="Mitreva M."/>
            <person name="Pepin K.H."/>
            <person name="Mihindukulasuriya K.A."/>
            <person name="Fulton R."/>
            <person name="Fronick C."/>
            <person name="O'Laughlin M."/>
            <person name="Miner T."/>
            <person name="Herter B."/>
            <person name="Rosa B.A."/>
            <person name="Cordes M."/>
            <person name="Tomlinson C."/>
            <person name="Wollam A."/>
            <person name="Palsikar V.B."/>
            <person name="Mardis E.R."/>
            <person name="Wilson R.K."/>
        </authorList>
    </citation>
    <scope>NUCLEOTIDE SEQUENCE [LARGE SCALE GENOMIC DNA]</scope>
    <source>
        <strain evidence="2">KA00683</strain>
    </source>
</reference>
<dbReference type="STRING" id="322095.HMPREF3185_02133"/>
<sequence>MGSNDYSFLLPQETVLHFQYLYEKSAPHKHPNITTMSTMNPHVITPLIIRSSVALLLLELSALLSSLHAQTPTDSLRLDGGWEAFVESQLQVGLLTEEEAHEAAALYDELRRAPLDINSVREEELRRLPMLSDYQIYQFIRYRTDHQAFHELPELKLVPGWSLSLIALLCPVMVCRPIVEERPLLGNTLEATHEARIFYGKRSSTDFASKKPLLGSEDALRLSYSYATPHSLSLFIAGEKDYGEPWRRGTHRGFDAYSLHAQLEHRALTLVLGDYRVARGSGLILSQGAFPLSFLSLIPRQGTGVRPVRSMTESDFSRGAAGMLSLGSCRLGLFASHRRIDAHRSAEGLLTALSETGLHTTEEAWAARRQALTRLYGGWIEYRVPDLELSLQGMYQDWQGDRLRYPPGSQGDVTLEGLQSYAAWSFSYRYQTLRGHLRLSGEAAYTSRSAWAFIQHLSYLQGRWADFRLSLWHIGAHYWTYYGRAGTHALRPHSEDGGRLQLQLTPFSSLGSTLLYLDAYRSYSQRSGDNVARSAVSYGLMTSLQIEREASLRLHYRGRKDSHRFKLEGAYDLGAWQPRLALLYARAAASSGWAVQGRLRWAPSERLQLDLLADAFDAPSWDSRLYTLTPMLRGEYGATPLYGKGAVLGGRVRYRLSSHWLLEGRVQHEHQQRDERPTKILFALSLHYRGW</sequence>
<dbReference type="AlphaFoldDB" id="A0A134AZY7"/>
<protein>
    <recommendedName>
        <fullName evidence="3">Helix-hairpin-helix domain-containing protein</fullName>
    </recommendedName>
</protein>
<name>A0A134AZY7_9PORP</name>
<evidence type="ECO:0000313" key="1">
    <source>
        <dbReference type="EMBL" id="KXB73246.1"/>
    </source>
</evidence>
<keyword evidence="2" id="KW-1185">Reference proteome</keyword>
<evidence type="ECO:0000313" key="2">
    <source>
        <dbReference type="Proteomes" id="UP000070224"/>
    </source>
</evidence>
<organism evidence="1 2">
    <name type="scientific">Porphyromonas somerae</name>
    <dbReference type="NCBI Taxonomy" id="322095"/>
    <lineage>
        <taxon>Bacteria</taxon>
        <taxon>Pseudomonadati</taxon>
        <taxon>Bacteroidota</taxon>
        <taxon>Bacteroidia</taxon>
        <taxon>Bacteroidales</taxon>
        <taxon>Porphyromonadaceae</taxon>
        <taxon>Porphyromonas</taxon>
    </lineage>
</organism>
<dbReference type="Proteomes" id="UP000070224">
    <property type="component" value="Unassembled WGS sequence"/>
</dbReference>
<dbReference type="PATRIC" id="fig|322095.3.peg.2102"/>